<dbReference type="GO" id="GO:0046503">
    <property type="term" value="P:glycerolipid catabolic process"/>
    <property type="evidence" value="ECO:0007669"/>
    <property type="project" value="TreeGrafter"/>
</dbReference>
<feature type="domain" description="AB hydrolase-1" evidence="1">
    <location>
        <begin position="24"/>
        <end position="265"/>
    </location>
</feature>
<organism evidence="2 3">
    <name type="scientific">Amycolatopsis carbonis</name>
    <dbReference type="NCBI Taxonomy" id="715471"/>
    <lineage>
        <taxon>Bacteria</taxon>
        <taxon>Bacillati</taxon>
        <taxon>Actinomycetota</taxon>
        <taxon>Actinomycetes</taxon>
        <taxon>Pseudonocardiales</taxon>
        <taxon>Pseudonocardiaceae</taxon>
        <taxon>Amycolatopsis</taxon>
    </lineage>
</organism>
<dbReference type="AlphaFoldDB" id="A0A9Y2ILL4"/>
<dbReference type="SUPFAM" id="SSF53474">
    <property type="entry name" value="alpha/beta-Hydrolases"/>
    <property type="match status" value="1"/>
</dbReference>
<keyword evidence="2" id="KW-0378">Hydrolase</keyword>
<gene>
    <name evidence="2" type="ORF">QRX50_11915</name>
</gene>
<dbReference type="GO" id="GO:0004806">
    <property type="term" value="F:triacylglycerol lipase activity"/>
    <property type="evidence" value="ECO:0007669"/>
    <property type="project" value="TreeGrafter"/>
</dbReference>
<evidence type="ECO:0000259" key="1">
    <source>
        <dbReference type="Pfam" id="PF00561"/>
    </source>
</evidence>
<dbReference type="InterPro" id="IPR029058">
    <property type="entry name" value="AB_hydrolase_fold"/>
</dbReference>
<dbReference type="PANTHER" id="PTHR43433">
    <property type="entry name" value="HYDROLASE, ALPHA/BETA FOLD FAMILY PROTEIN"/>
    <property type="match status" value="1"/>
</dbReference>
<dbReference type="KEGG" id="acab:QRX50_11915"/>
<protein>
    <submittedName>
        <fullName evidence="2">Alpha/beta hydrolase</fullName>
    </submittedName>
</protein>
<dbReference type="Pfam" id="PF00561">
    <property type="entry name" value="Abhydrolase_1"/>
    <property type="match status" value="1"/>
</dbReference>
<reference evidence="2 3" key="1">
    <citation type="submission" date="2023-06" db="EMBL/GenBank/DDBJ databases">
        <authorList>
            <person name="Oyuntsetseg B."/>
            <person name="Kim S.B."/>
        </authorList>
    </citation>
    <scope>NUCLEOTIDE SEQUENCE [LARGE SCALE GENOMIC DNA]</scope>
    <source>
        <strain evidence="2 3">2-15</strain>
    </source>
</reference>
<sequence length="286" mass="30979">MSESTTQANGITLCHEEFGAATAPPLVLIMGLAAPMTWWDDDFCEQLAARGFRVVRFDNRDAGRSQRMSGRADVVRAYLLRAAPYSVADMADDTAGLLDALGIERAHVVGASMGGMIAQTLAIRHPRRVRSLTSIMSTTGSRLIGHPSPRAAASMLAPQPRSRAEYVELLVKTFRLIGSPGYPFDEQRMRARAERTFDRGVNPGGAARQLAAILSTRDRTAALRRLTLPSLVVHGARDPLVHVSGGRATARALRADLDVVPGMGHDLPQEIWPRVLDGIERVAARA</sequence>
<dbReference type="Gene3D" id="3.40.50.1820">
    <property type="entry name" value="alpha/beta hydrolase"/>
    <property type="match status" value="1"/>
</dbReference>
<evidence type="ECO:0000313" key="2">
    <source>
        <dbReference type="EMBL" id="WIX81405.1"/>
    </source>
</evidence>
<dbReference type="InterPro" id="IPR000073">
    <property type="entry name" value="AB_hydrolase_1"/>
</dbReference>
<proteinExistence type="predicted"/>
<dbReference type="Proteomes" id="UP001236014">
    <property type="component" value="Chromosome"/>
</dbReference>
<dbReference type="InterPro" id="IPR050471">
    <property type="entry name" value="AB_hydrolase"/>
</dbReference>
<dbReference type="RefSeq" id="WP_285972001.1">
    <property type="nucleotide sequence ID" value="NZ_CP127294.1"/>
</dbReference>
<dbReference type="PANTHER" id="PTHR43433:SF5">
    <property type="entry name" value="AB HYDROLASE-1 DOMAIN-CONTAINING PROTEIN"/>
    <property type="match status" value="1"/>
</dbReference>
<accession>A0A9Y2ILL4</accession>
<evidence type="ECO:0000313" key="3">
    <source>
        <dbReference type="Proteomes" id="UP001236014"/>
    </source>
</evidence>
<name>A0A9Y2ILL4_9PSEU</name>
<dbReference type="EMBL" id="CP127294">
    <property type="protein sequence ID" value="WIX81405.1"/>
    <property type="molecule type" value="Genomic_DNA"/>
</dbReference>
<keyword evidence="3" id="KW-1185">Reference proteome</keyword>